<evidence type="ECO:0000256" key="1">
    <source>
        <dbReference type="SAM" id="SignalP"/>
    </source>
</evidence>
<reference evidence="2 3" key="1">
    <citation type="journal article" date="2019" name="Nat. Ecol. Evol.">
        <title>Megaphylogeny resolves global patterns of mushroom evolution.</title>
        <authorList>
            <person name="Varga T."/>
            <person name="Krizsan K."/>
            <person name="Foldi C."/>
            <person name="Dima B."/>
            <person name="Sanchez-Garcia M."/>
            <person name="Sanchez-Ramirez S."/>
            <person name="Szollosi G.J."/>
            <person name="Szarkandi J.G."/>
            <person name="Papp V."/>
            <person name="Albert L."/>
            <person name="Andreopoulos W."/>
            <person name="Angelini C."/>
            <person name="Antonin V."/>
            <person name="Barry K.W."/>
            <person name="Bougher N.L."/>
            <person name="Buchanan P."/>
            <person name="Buyck B."/>
            <person name="Bense V."/>
            <person name="Catcheside P."/>
            <person name="Chovatia M."/>
            <person name="Cooper J."/>
            <person name="Damon W."/>
            <person name="Desjardin D."/>
            <person name="Finy P."/>
            <person name="Geml J."/>
            <person name="Haridas S."/>
            <person name="Hughes K."/>
            <person name="Justo A."/>
            <person name="Karasinski D."/>
            <person name="Kautmanova I."/>
            <person name="Kiss B."/>
            <person name="Kocsube S."/>
            <person name="Kotiranta H."/>
            <person name="LaButti K.M."/>
            <person name="Lechner B.E."/>
            <person name="Liimatainen K."/>
            <person name="Lipzen A."/>
            <person name="Lukacs Z."/>
            <person name="Mihaltcheva S."/>
            <person name="Morgado L.N."/>
            <person name="Niskanen T."/>
            <person name="Noordeloos M.E."/>
            <person name="Ohm R.A."/>
            <person name="Ortiz-Santana B."/>
            <person name="Ovrebo C."/>
            <person name="Racz N."/>
            <person name="Riley R."/>
            <person name="Savchenko A."/>
            <person name="Shiryaev A."/>
            <person name="Soop K."/>
            <person name="Spirin V."/>
            <person name="Szebenyi C."/>
            <person name="Tomsovsky M."/>
            <person name="Tulloss R.E."/>
            <person name="Uehling J."/>
            <person name="Grigoriev I.V."/>
            <person name="Vagvolgyi C."/>
            <person name="Papp T."/>
            <person name="Martin F.M."/>
            <person name="Miettinen O."/>
            <person name="Hibbett D.S."/>
            <person name="Nagy L.G."/>
        </authorList>
    </citation>
    <scope>NUCLEOTIDE SEQUENCE [LARGE SCALE GENOMIC DNA]</scope>
    <source>
        <strain evidence="2 3">CBS 121175</strain>
    </source>
</reference>
<evidence type="ECO:0000313" key="2">
    <source>
        <dbReference type="EMBL" id="TFK19741.1"/>
    </source>
</evidence>
<keyword evidence="3" id="KW-1185">Reference proteome</keyword>
<organism evidence="2 3">
    <name type="scientific">Coprinopsis marcescibilis</name>
    <name type="common">Agaric fungus</name>
    <name type="synonym">Psathyrella marcescibilis</name>
    <dbReference type="NCBI Taxonomy" id="230819"/>
    <lineage>
        <taxon>Eukaryota</taxon>
        <taxon>Fungi</taxon>
        <taxon>Dikarya</taxon>
        <taxon>Basidiomycota</taxon>
        <taxon>Agaricomycotina</taxon>
        <taxon>Agaricomycetes</taxon>
        <taxon>Agaricomycetidae</taxon>
        <taxon>Agaricales</taxon>
        <taxon>Agaricineae</taxon>
        <taxon>Psathyrellaceae</taxon>
        <taxon>Coprinopsis</taxon>
    </lineage>
</organism>
<gene>
    <name evidence="2" type="ORF">FA15DRAFT_163215</name>
</gene>
<dbReference type="AlphaFoldDB" id="A0A5C3KHR4"/>
<proteinExistence type="predicted"/>
<protein>
    <submittedName>
        <fullName evidence="2">Uncharacterized protein</fullName>
    </submittedName>
</protein>
<evidence type="ECO:0000313" key="3">
    <source>
        <dbReference type="Proteomes" id="UP000307440"/>
    </source>
</evidence>
<keyword evidence="1" id="KW-0732">Signal</keyword>
<dbReference type="EMBL" id="ML210327">
    <property type="protein sequence ID" value="TFK19741.1"/>
    <property type="molecule type" value="Genomic_DNA"/>
</dbReference>
<dbReference type="Proteomes" id="UP000307440">
    <property type="component" value="Unassembled WGS sequence"/>
</dbReference>
<sequence length="257" mass="29556">MRTSIFPLLALLSVLGVQQVLSFDDGFDFDARAVGGAIGFEDELTARDSFYDIEDLDLRDFYDEDELLFRSYDEDDLYSRQVNSPDQALTPDAIKKELDDVKEDKIGTVDAARILPAITLYRKARILSARIAKNPKRYKFPNRWRKLLKKAMVVWRQGIIYDGFKGSSQMGAESLRYTPPKALLTAIKKIYLAPGDMMKDLEAVRNYRKAYLIKGRWMGLSGSTDYPAQKKAGAEQRGKDWIALMERYEREFLRHSL</sequence>
<accession>A0A5C3KHR4</accession>
<feature type="chain" id="PRO_5022930718" evidence="1">
    <location>
        <begin position="23"/>
        <end position="257"/>
    </location>
</feature>
<feature type="signal peptide" evidence="1">
    <location>
        <begin position="1"/>
        <end position="22"/>
    </location>
</feature>
<name>A0A5C3KHR4_COPMA</name>